<keyword evidence="2" id="KW-0812">Transmembrane</keyword>
<feature type="domain" description="YVC1 N-terminal linker helical" evidence="3">
    <location>
        <begin position="119"/>
        <end position="311"/>
    </location>
</feature>
<dbReference type="PANTHER" id="PTHR35859:SF1">
    <property type="entry name" value="NONSELECTIVE CATION CHANNEL PROTEIN"/>
    <property type="match status" value="1"/>
</dbReference>
<feature type="domain" description="Calcium channel YVC1-like C-terminal transmembrane" evidence="4">
    <location>
        <begin position="346"/>
        <end position="643"/>
    </location>
</feature>
<feature type="region of interest" description="Disordered" evidence="1">
    <location>
        <begin position="833"/>
        <end position="858"/>
    </location>
</feature>
<dbReference type="Pfam" id="PF23190">
    <property type="entry name" value="LHD_TRPY1"/>
    <property type="match status" value="1"/>
</dbReference>
<dbReference type="Proteomes" id="UP000053029">
    <property type="component" value="Unassembled WGS sequence"/>
</dbReference>
<dbReference type="InterPro" id="IPR056336">
    <property type="entry name" value="YVC1_C"/>
</dbReference>
<evidence type="ECO:0000313" key="5">
    <source>
        <dbReference type="EMBL" id="KIW85334.1"/>
    </source>
</evidence>
<dbReference type="HOGENOM" id="CLU_009570_0_0_1"/>
<dbReference type="Pfam" id="PF23317">
    <property type="entry name" value="YVC1_C"/>
    <property type="match status" value="1"/>
</dbReference>
<dbReference type="OrthoDB" id="2373987at2759"/>
<dbReference type="GeneID" id="25300214"/>
<organism evidence="5 6">
    <name type="scientific">Fonsecaea pedrosoi CBS 271.37</name>
    <dbReference type="NCBI Taxonomy" id="1442368"/>
    <lineage>
        <taxon>Eukaryota</taxon>
        <taxon>Fungi</taxon>
        <taxon>Dikarya</taxon>
        <taxon>Ascomycota</taxon>
        <taxon>Pezizomycotina</taxon>
        <taxon>Eurotiomycetes</taxon>
        <taxon>Chaetothyriomycetidae</taxon>
        <taxon>Chaetothyriales</taxon>
        <taxon>Herpotrichiellaceae</taxon>
        <taxon>Fonsecaea</taxon>
    </lineage>
</organism>
<feature type="compositionally biased region" description="Basic and acidic residues" evidence="1">
    <location>
        <begin position="751"/>
        <end position="771"/>
    </location>
</feature>
<gene>
    <name evidence="5" type="ORF">Z517_00724</name>
</gene>
<reference evidence="5 6" key="1">
    <citation type="submission" date="2015-01" db="EMBL/GenBank/DDBJ databases">
        <title>The Genome Sequence of Fonsecaea pedrosoi CBS 271.37.</title>
        <authorList>
            <consortium name="The Broad Institute Genomics Platform"/>
            <person name="Cuomo C."/>
            <person name="de Hoog S."/>
            <person name="Gorbushina A."/>
            <person name="Stielow B."/>
            <person name="Teixiera M."/>
            <person name="Abouelleil A."/>
            <person name="Chapman S.B."/>
            <person name="Priest M."/>
            <person name="Young S.K."/>
            <person name="Wortman J."/>
            <person name="Nusbaum C."/>
            <person name="Birren B."/>
        </authorList>
    </citation>
    <scope>NUCLEOTIDE SEQUENCE [LARGE SCALE GENOMIC DNA]</scope>
    <source>
        <strain evidence="5 6">CBS 271.37</strain>
    </source>
</reference>
<keyword evidence="2" id="KW-0472">Membrane</keyword>
<feature type="transmembrane region" description="Helical" evidence="2">
    <location>
        <begin position="435"/>
        <end position="456"/>
    </location>
</feature>
<feature type="transmembrane region" description="Helical" evidence="2">
    <location>
        <begin position="476"/>
        <end position="494"/>
    </location>
</feature>
<feature type="transmembrane region" description="Helical" evidence="2">
    <location>
        <begin position="589"/>
        <end position="607"/>
    </location>
</feature>
<keyword evidence="6" id="KW-1185">Reference proteome</keyword>
<dbReference type="InterPro" id="IPR052971">
    <property type="entry name" value="TRP_calcium_channel"/>
</dbReference>
<feature type="transmembrane region" description="Helical" evidence="2">
    <location>
        <begin position="536"/>
        <end position="557"/>
    </location>
</feature>
<protein>
    <recommendedName>
        <fullName evidence="7">Ion transport domain-containing protein</fullName>
    </recommendedName>
</protein>
<dbReference type="RefSeq" id="XP_013289142.1">
    <property type="nucleotide sequence ID" value="XM_013433688.1"/>
</dbReference>
<feature type="transmembrane region" description="Helical" evidence="2">
    <location>
        <begin position="402"/>
        <end position="423"/>
    </location>
</feature>
<keyword evidence="2" id="KW-1133">Transmembrane helix</keyword>
<name>A0A0D2HLH3_9EURO</name>
<accession>A0A0D2HLH3</accession>
<feature type="region of interest" description="Disordered" evidence="1">
    <location>
        <begin position="1"/>
        <end position="57"/>
    </location>
</feature>
<proteinExistence type="predicted"/>
<evidence type="ECO:0008006" key="7">
    <source>
        <dbReference type="Google" id="ProtNLM"/>
    </source>
</evidence>
<evidence type="ECO:0000259" key="4">
    <source>
        <dbReference type="Pfam" id="PF23317"/>
    </source>
</evidence>
<dbReference type="EMBL" id="KN846969">
    <property type="protein sequence ID" value="KIW85334.1"/>
    <property type="molecule type" value="Genomic_DNA"/>
</dbReference>
<sequence length="858" mass="96816">MPSPPSPTARDANGGDHARARPAPSKNKSSSSTSSRRQRRRRKPATGSAFSAQFRLNRQRGETEALLATQHDEEDFADSDGLYPPHCTWTSRDQDRLGGRPPAEADPFGNAHCNVYENIHRIRRDIITSIDDPYSLDQLKAPRMNISVVRPLVDSLYETNDLSIVYCLLVNRMQFIREQSYATHHQTVNLTRALLCELVAEKILRRYNEHNPGPRGLLKLANILVAGFEPFQGAPDEVTSQSQHAMHYWTAQRRSESGKVERKLTALEVAIVSASKSFLASSACQKVVDAIYRGKVVYTPSSFIDIIPDHWKKRPISLYDPRRAPLLNQYRLIVPRTRNLIEVCQFVILLALYIAVMAARENRMDTTYEVLELVFDVYGAGWVLDQLASILEHGWGVYTQNLWSFLDVMFSTIFIIYLVLRICASSFVDEEKSIALARTALDILSCAAPVLIPRLAFNVMSENMLFLSLRAMMSDFLTLTALAVWCFAGFLLSLKWLHAGAHQAVTIGEWMIWIWFGLDGTGIDQSPDFHWLLGPALMVLFAFLGNTLFLTVLVSMLTNTFSGIVGNAVQEIQFRRAVLTFEGVKSDAIFAYMPPFNILALILVLPLKWMLSKRMFHKVNVVAVRAINLPTLLIVAWYERRTLWISDKRKIASSKKIDWKHPGGPRATPAQYWALSRFSVHGDIHAVFDIDPPQSVLDKIAEEDNLNHSDDMGILSNTKLQDQFTHLSQPRRESQTVDSSQNPPVNPEPAKSGRRESQVDQKLKDQFRDSSDEGGDDDQHPPGYRKPNRRERIDSLVDLDGGQDGRFLEATARLHKIEDALERMEAMLAQLMGAGDASSENSEGREELASEIREDSIK</sequence>
<dbReference type="PANTHER" id="PTHR35859">
    <property type="entry name" value="NONSELECTIVE CATION CHANNEL PROTEIN"/>
    <property type="match status" value="1"/>
</dbReference>
<evidence type="ECO:0000256" key="2">
    <source>
        <dbReference type="SAM" id="Phobius"/>
    </source>
</evidence>
<dbReference type="InterPro" id="IPR056337">
    <property type="entry name" value="LHD_YVC1"/>
</dbReference>
<feature type="compositionally biased region" description="Basic and acidic residues" evidence="1">
    <location>
        <begin position="842"/>
        <end position="858"/>
    </location>
</feature>
<feature type="compositionally biased region" description="Low complexity" evidence="1">
    <location>
        <begin position="21"/>
        <end position="35"/>
    </location>
</feature>
<dbReference type="AlphaFoldDB" id="A0A0D2HLH3"/>
<evidence type="ECO:0000313" key="6">
    <source>
        <dbReference type="Proteomes" id="UP000053029"/>
    </source>
</evidence>
<feature type="region of interest" description="Disordered" evidence="1">
    <location>
        <begin position="726"/>
        <end position="802"/>
    </location>
</feature>
<feature type="transmembrane region" description="Helical" evidence="2">
    <location>
        <begin position="340"/>
        <end position="359"/>
    </location>
</feature>
<feature type="transmembrane region" description="Helical" evidence="2">
    <location>
        <begin position="619"/>
        <end position="638"/>
    </location>
</feature>
<dbReference type="STRING" id="1442368.A0A0D2HLH3"/>
<evidence type="ECO:0000256" key="1">
    <source>
        <dbReference type="SAM" id="MobiDB-lite"/>
    </source>
</evidence>
<evidence type="ECO:0000259" key="3">
    <source>
        <dbReference type="Pfam" id="PF23190"/>
    </source>
</evidence>
<dbReference type="VEuPathDB" id="FungiDB:Z517_00724"/>